<sequence>MVDSMDAAFGRLVEALLGAGVLNNTIVVFSSDNGAVPIIEFPNQGFNWPLRGAKKTLWEGAVRVPAFIWSPLLESSGRVSDQMMHIVDWLPTFYSVAGGNLSDLGEQDGFDMWKALSEGTESPREEMLLNIDPVLNTSSLRYKNHKVVLGTYHNGSFDHRFKTTGRRRPVDDLDFLTKRSRAADVLRRLYRTDDLEFPAGWRRRATVRCGECNLAKDNVKPSSPPYLFDVAADPCELNNLAPDHPEKWALAIHRADKALEENSAVCERHFDDSHKGEFDVRYSPPVQPKGGEQQPPGLSSASGIGRMPSLSFYPAEPAELPRMCGEGAAVEQNDAALRALLKKVVQLGYHCKPHASRQWVGDGWKMFLQRSTGRKFDLLFSFVGVIVVFVFLVFGYFTHAGLQPPLLTFRDAEPLKRALTGLHKGVCWE</sequence>
<reference evidence="1 2" key="1">
    <citation type="journal article" date="2020" name="Cell">
        <title>Large-Scale Comparative Analyses of Tick Genomes Elucidate Their Genetic Diversity and Vector Capacities.</title>
        <authorList>
            <consortium name="Tick Genome and Microbiome Consortium (TIGMIC)"/>
            <person name="Jia N."/>
            <person name="Wang J."/>
            <person name="Shi W."/>
            <person name="Du L."/>
            <person name="Sun Y."/>
            <person name="Zhan W."/>
            <person name="Jiang J.F."/>
            <person name="Wang Q."/>
            <person name="Zhang B."/>
            <person name="Ji P."/>
            <person name="Bell-Sakyi L."/>
            <person name="Cui X.M."/>
            <person name="Yuan T.T."/>
            <person name="Jiang B.G."/>
            <person name="Yang W.F."/>
            <person name="Lam T.T."/>
            <person name="Chang Q.C."/>
            <person name="Ding S.J."/>
            <person name="Wang X.J."/>
            <person name="Zhu J.G."/>
            <person name="Ruan X.D."/>
            <person name="Zhao L."/>
            <person name="Wei J.T."/>
            <person name="Ye R.Z."/>
            <person name="Que T.C."/>
            <person name="Du C.H."/>
            <person name="Zhou Y.H."/>
            <person name="Cheng J.X."/>
            <person name="Dai P.F."/>
            <person name="Guo W.B."/>
            <person name="Han X.H."/>
            <person name="Huang E.J."/>
            <person name="Li L.F."/>
            <person name="Wei W."/>
            <person name="Gao Y.C."/>
            <person name="Liu J.Z."/>
            <person name="Shao H.Z."/>
            <person name="Wang X."/>
            <person name="Wang C.C."/>
            <person name="Yang T.C."/>
            <person name="Huo Q.B."/>
            <person name="Li W."/>
            <person name="Chen H.Y."/>
            <person name="Chen S.E."/>
            <person name="Zhou L.G."/>
            <person name="Ni X.B."/>
            <person name="Tian J.H."/>
            <person name="Sheng Y."/>
            <person name="Liu T."/>
            <person name="Pan Y.S."/>
            <person name="Xia L.Y."/>
            <person name="Li J."/>
            <person name="Zhao F."/>
            <person name="Cao W.C."/>
        </authorList>
    </citation>
    <scope>NUCLEOTIDE SEQUENCE [LARGE SCALE GENOMIC DNA]</scope>
    <source>
        <strain evidence="1">Iper-2018</strain>
    </source>
</reference>
<dbReference type="EMBL" id="JABSTQ010009708">
    <property type="protein sequence ID" value="KAG0426549.1"/>
    <property type="molecule type" value="Genomic_DNA"/>
</dbReference>
<gene>
    <name evidence="1" type="ORF">HPB47_026349</name>
</gene>
<proteinExistence type="predicted"/>
<comment type="caution">
    <text evidence="1">The sequence shown here is derived from an EMBL/GenBank/DDBJ whole genome shotgun (WGS) entry which is preliminary data.</text>
</comment>
<dbReference type="Proteomes" id="UP000805193">
    <property type="component" value="Unassembled WGS sequence"/>
</dbReference>
<protein>
    <submittedName>
        <fullName evidence="1">Uncharacterized protein</fullName>
    </submittedName>
</protein>
<evidence type="ECO:0000313" key="2">
    <source>
        <dbReference type="Proteomes" id="UP000805193"/>
    </source>
</evidence>
<keyword evidence="2" id="KW-1185">Reference proteome</keyword>
<organism evidence="1 2">
    <name type="scientific">Ixodes persulcatus</name>
    <name type="common">Taiga tick</name>
    <dbReference type="NCBI Taxonomy" id="34615"/>
    <lineage>
        <taxon>Eukaryota</taxon>
        <taxon>Metazoa</taxon>
        <taxon>Ecdysozoa</taxon>
        <taxon>Arthropoda</taxon>
        <taxon>Chelicerata</taxon>
        <taxon>Arachnida</taxon>
        <taxon>Acari</taxon>
        <taxon>Parasitiformes</taxon>
        <taxon>Ixodida</taxon>
        <taxon>Ixodoidea</taxon>
        <taxon>Ixodidae</taxon>
        <taxon>Ixodinae</taxon>
        <taxon>Ixodes</taxon>
    </lineage>
</organism>
<name>A0AC60PYZ1_IXOPE</name>
<evidence type="ECO:0000313" key="1">
    <source>
        <dbReference type="EMBL" id="KAG0426549.1"/>
    </source>
</evidence>
<accession>A0AC60PYZ1</accession>